<evidence type="ECO:0000313" key="2">
    <source>
        <dbReference type="Proteomes" id="UP000295832"/>
    </source>
</evidence>
<dbReference type="EMBL" id="SOEG01000020">
    <property type="protein sequence ID" value="TDX49113.1"/>
    <property type="molecule type" value="Genomic_DNA"/>
</dbReference>
<reference evidence="1 2" key="1">
    <citation type="submission" date="2019-03" db="EMBL/GenBank/DDBJ databases">
        <title>Subsurface microbial communities from deep shales in Ohio and West Virginia, USA.</title>
        <authorList>
            <person name="Wrighton K."/>
        </authorList>
    </citation>
    <scope>NUCLEOTIDE SEQUENCE [LARGE SCALE GENOMIC DNA]</scope>
    <source>
        <strain evidence="1 2">MSL 6dP</strain>
    </source>
</reference>
<sequence length="47" mass="5178">MIVGEEKINSITITDNEGGVLAVINDKKIVEHEGYKVILERKPAPES</sequence>
<protein>
    <submittedName>
        <fullName evidence="1">Uncharacterized protein</fullName>
    </submittedName>
</protein>
<comment type="caution">
    <text evidence="1">The sequence shown here is derived from an EMBL/GenBank/DDBJ whole genome shotgun (WGS) entry which is preliminary data.</text>
</comment>
<organism evidence="1 2">
    <name type="scientific">Orenia marismortui</name>
    <dbReference type="NCBI Taxonomy" id="46469"/>
    <lineage>
        <taxon>Bacteria</taxon>
        <taxon>Bacillati</taxon>
        <taxon>Bacillota</taxon>
        <taxon>Clostridia</taxon>
        <taxon>Halanaerobiales</taxon>
        <taxon>Halobacteroidaceae</taxon>
        <taxon>Orenia</taxon>
    </lineage>
</organism>
<gene>
    <name evidence="1" type="ORF">C7959_1207</name>
</gene>
<keyword evidence="2" id="KW-1185">Reference proteome</keyword>
<dbReference type="Proteomes" id="UP000295832">
    <property type="component" value="Unassembled WGS sequence"/>
</dbReference>
<name>A0A4R8GSX4_9FIRM</name>
<dbReference type="RefSeq" id="WP_166667956.1">
    <property type="nucleotide sequence ID" value="NZ_SOEG01000020.1"/>
</dbReference>
<accession>A0A4R8GSX4</accession>
<proteinExistence type="predicted"/>
<dbReference type="AlphaFoldDB" id="A0A4R8GSX4"/>
<evidence type="ECO:0000313" key="1">
    <source>
        <dbReference type="EMBL" id="TDX49113.1"/>
    </source>
</evidence>